<protein>
    <submittedName>
        <fullName evidence="3">Uncharacterized protein</fullName>
    </submittedName>
</protein>
<dbReference type="AlphaFoldDB" id="A0A8J4AT82"/>
<name>A0A8J4AT82_9CHLO</name>
<sequence length="374" mass="40195">MSSWSSNQQRPRLWIIALVALVCTAAGSAAAQPTKAEHYNQLQCVAIDAIGALQTMFESWKRDVSSLPPATLGLSNAIEVTSVNDTLIDGITQLEEAKSSLTYLSDCPYDRATEVPAAALLRTALENATSKLLVNHLPLLKSAIPALLKFPDVQDWAMGDWENGTIDDLLSKTFGDTFIGPIQKAALATITGQIVADAYLSKTPKEDANAANTVKSFRSQTTSKIVVEDWTDVVFLDTLIDTINDMTDPSYNFNRLDATTLTKDLFKIMHAAIRSSMASSVDATSDGSLGRTFEITSSDATTKVQPFLRSVDQVLLTAENILGLTAPPPPSTSSPSPVPNSSGSSSTTWPLSIWRLAITFAFSTGMAWLWGASP</sequence>
<feature type="signal peptide" evidence="2">
    <location>
        <begin position="1"/>
        <end position="31"/>
    </location>
</feature>
<keyword evidence="4" id="KW-1185">Reference proteome</keyword>
<accession>A0A8J4AT82</accession>
<gene>
    <name evidence="3" type="ORF">Vafri_2756</name>
</gene>
<organism evidence="3 4">
    <name type="scientific">Volvox africanus</name>
    <dbReference type="NCBI Taxonomy" id="51714"/>
    <lineage>
        <taxon>Eukaryota</taxon>
        <taxon>Viridiplantae</taxon>
        <taxon>Chlorophyta</taxon>
        <taxon>core chlorophytes</taxon>
        <taxon>Chlorophyceae</taxon>
        <taxon>CS clade</taxon>
        <taxon>Chlamydomonadales</taxon>
        <taxon>Volvocaceae</taxon>
        <taxon>Volvox</taxon>
    </lineage>
</organism>
<evidence type="ECO:0000256" key="2">
    <source>
        <dbReference type="SAM" id="SignalP"/>
    </source>
</evidence>
<feature type="region of interest" description="Disordered" evidence="1">
    <location>
        <begin position="325"/>
        <end position="346"/>
    </location>
</feature>
<feature type="compositionally biased region" description="Pro residues" evidence="1">
    <location>
        <begin position="326"/>
        <end position="338"/>
    </location>
</feature>
<keyword evidence="2" id="KW-0732">Signal</keyword>
<dbReference type="EMBL" id="BNCO01000003">
    <property type="protein sequence ID" value="GIL45674.1"/>
    <property type="molecule type" value="Genomic_DNA"/>
</dbReference>
<evidence type="ECO:0000256" key="1">
    <source>
        <dbReference type="SAM" id="MobiDB-lite"/>
    </source>
</evidence>
<feature type="chain" id="PRO_5035187195" evidence="2">
    <location>
        <begin position="32"/>
        <end position="374"/>
    </location>
</feature>
<dbReference type="Proteomes" id="UP000747399">
    <property type="component" value="Unassembled WGS sequence"/>
</dbReference>
<evidence type="ECO:0000313" key="3">
    <source>
        <dbReference type="EMBL" id="GIL45674.1"/>
    </source>
</evidence>
<reference evidence="3" key="1">
    <citation type="journal article" date="2021" name="Proc. Natl. Acad. Sci. U.S.A.">
        <title>Three genomes in the algal genus Volvox reveal the fate of a haploid sex-determining region after a transition to homothallism.</title>
        <authorList>
            <person name="Yamamoto K."/>
            <person name="Hamaji T."/>
            <person name="Kawai-Toyooka H."/>
            <person name="Matsuzaki R."/>
            <person name="Takahashi F."/>
            <person name="Nishimura Y."/>
            <person name="Kawachi M."/>
            <person name="Noguchi H."/>
            <person name="Minakuchi Y."/>
            <person name="Umen J.G."/>
            <person name="Toyoda A."/>
            <person name="Nozaki H."/>
        </authorList>
    </citation>
    <scope>NUCLEOTIDE SEQUENCE</scope>
    <source>
        <strain evidence="3">NIES-3780</strain>
    </source>
</reference>
<comment type="caution">
    <text evidence="3">The sequence shown here is derived from an EMBL/GenBank/DDBJ whole genome shotgun (WGS) entry which is preliminary data.</text>
</comment>
<proteinExistence type="predicted"/>
<evidence type="ECO:0000313" key="4">
    <source>
        <dbReference type="Proteomes" id="UP000747399"/>
    </source>
</evidence>